<keyword evidence="4" id="KW-1185">Reference proteome</keyword>
<proteinExistence type="predicted"/>
<evidence type="ECO:0000256" key="1">
    <source>
        <dbReference type="SAM" id="SignalP"/>
    </source>
</evidence>
<dbReference type="PANTHER" id="PTHR38121:SF5">
    <property type="entry name" value="GH16 DOMAIN-CONTAINING PROTEIN"/>
    <property type="match status" value="1"/>
</dbReference>
<feature type="signal peptide" evidence="1">
    <location>
        <begin position="1"/>
        <end position="28"/>
    </location>
</feature>
<dbReference type="CDD" id="cd00413">
    <property type="entry name" value="Glyco_hydrolase_16"/>
    <property type="match status" value="1"/>
</dbReference>
<dbReference type="Proteomes" id="UP000243081">
    <property type="component" value="Unassembled WGS sequence"/>
</dbReference>
<keyword evidence="1" id="KW-0732">Signal</keyword>
<dbReference type="GO" id="GO:0005975">
    <property type="term" value="P:carbohydrate metabolic process"/>
    <property type="evidence" value="ECO:0007669"/>
    <property type="project" value="InterPro"/>
</dbReference>
<dbReference type="PROSITE" id="PS51762">
    <property type="entry name" value="GH16_2"/>
    <property type="match status" value="1"/>
</dbReference>
<gene>
    <name evidence="3" type="ORF">LLEC1_07568</name>
</gene>
<dbReference type="InterPro" id="IPR013320">
    <property type="entry name" value="ConA-like_dom_sf"/>
</dbReference>
<comment type="caution">
    <text evidence="3">The sequence shown here is derived from an EMBL/GenBank/DDBJ whole genome shotgun (WGS) entry which is preliminary data.</text>
</comment>
<reference evidence="3 4" key="1">
    <citation type="submission" date="2016-03" db="EMBL/GenBank/DDBJ databases">
        <title>Fine-scale spatial genetic structure of a fungal parasite of coffee scale insects.</title>
        <authorList>
            <person name="Jackson D."/>
            <person name="Zemenick K.A."/>
            <person name="Malloure B."/>
            <person name="Quandt C.A."/>
            <person name="James T.Y."/>
        </authorList>
    </citation>
    <scope>NUCLEOTIDE SEQUENCE [LARGE SCALE GENOMIC DNA]</scope>
    <source>
        <strain evidence="3 4">UM487</strain>
    </source>
</reference>
<dbReference type="PANTHER" id="PTHR38121">
    <property type="entry name" value="GH16 DOMAIN-CONTAINING PROTEIN"/>
    <property type="match status" value="1"/>
</dbReference>
<dbReference type="GO" id="GO:0004553">
    <property type="term" value="F:hydrolase activity, hydrolyzing O-glycosyl compounds"/>
    <property type="evidence" value="ECO:0007669"/>
    <property type="project" value="InterPro"/>
</dbReference>
<accession>A0A179ILY4</accession>
<protein>
    <recommendedName>
        <fullName evidence="2">GH16 domain-containing protein</fullName>
    </recommendedName>
</protein>
<sequence length="363" mass="39764">MRLYRERIGLRASIIFFIILWVCRVSGAACTCGYQVSSADGHNRLFTEAIETDFTKLKSISAAKDWQRQEFNVSAEAGRGKYSKFFTPENVVVGPGVANKGAAGKQAGVELSVDATLVNDAVPVAEMDSARQDLLWGSYRAGMKLTPVKGTCAAFFWYFNDTQEIDMEFLSTEYHQENSTFPVNLVIQSKDSAARGYDASGTSTYRTVNLDFDPTAAFHEYRFDYLPGKVFFYADSKLLAQMDGVGIPDSAGHLILQHWSNGNAKWSGGPPQEDATIVVSYVKAYFNSSDTRREHDWETGCASKRVDACSVRNGTADDATDGGQFFNPNHTPGDGDKSLAAAIMPRLGSLTLLLTGLVLIRAN</sequence>
<evidence type="ECO:0000313" key="4">
    <source>
        <dbReference type="Proteomes" id="UP000243081"/>
    </source>
</evidence>
<evidence type="ECO:0000259" key="2">
    <source>
        <dbReference type="PROSITE" id="PS51762"/>
    </source>
</evidence>
<evidence type="ECO:0000313" key="3">
    <source>
        <dbReference type="EMBL" id="OAR02504.1"/>
    </source>
</evidence>
<dbReference type="OMA" id="FFYHNNS"/>
<organism evidence="3 4">
    <name type="scientific">Cordyceps confragosa</name>
    <name type="common">Lecanicillium lecanii</name>
    <dbReference type="NCBI Taxonomy" id="2714763"/>
    <lineage>
        <taxon>Eukaryota</taxon>
        <taxon>Fungi</taxon>
        <taxon>Dikarya</taxon>
        <taxon>Ascomycota</taxon>
        <taxon>Pezizomycotina</taxon>
        <taxon>Sordariomycetes</taxon>
        <taxon>Hypocreomycetidae</taxon>
        <taxon>Hypocreales</taxon>
        <taxon>Cordycipitaceae</taxon>
        <taxon>Akanthomyces</taxon>
    </lineage>
</organism>
<name>A0A179ILY4_CORDF</name>
<dbReference type="AlphaFoldDB" id="A0A179ILY4"/>
<dbReference type="InterPro" id="IPR000757">
    <property type="entry name" value="Beta-glucanase-like"/>
</dbReference>
<dbReference type="EMBL" id="LUKN01000647">
    <property type="protein sequence ID" value="OAR02504.1"/>
    <property type="molecule type" value="Genomic_DNA"/>
</dbReference>
<dbReference type="Pfam" id="PF00722">
    <property type="entry name" value="Glyco_hydro_16"/>
    <property type="match status" value="1"/>
</dbReference>
<dbReference type="OrthoDB" id="25131at2759"/>
<dbReference type="Gene3D" id="2.60.120.200">
    <property type="match status" value="1"/>
</dbReference>
<feature type="domain" description="GH16" evidence="2">
    <location>
        <begin position="40"/>
        <end position="290"/>
    </location>
</feature>
<dbReference type="SUPFAM" id="SSF49899">
    <property type="entry name" value="Concanavalin A-like lectins/glucanases"/>
    <property type="match status" value="1"/>
</dbReference>
<feature type="chain" id="PRO_5008104551" description="GH16 domain-containing protein" evidence="1">
    <location>
        <begin position="29"/>
        <end position="363"/>
    </location>
</feature>